<comment type="similarity">
    <text evidence="1">Belongs to the peptidase S33 family.</text>
</comment>
<proteinExistence type="inferred from homology"/>
<evidence type="ECO:0000256" key="2">
    <source>
        <dbReference type="ARBA" id="ARBA00022801"/>
    </source>
</evidence>
<evidence type="ECO:0000256" key="1">
    <source>
        <dbReference type="ARBA" id="ARBA00010088"/>
    </source>
</evidence>
<protein>
    <recommendedName>
        <fullName evidence="3">AB hydrolase-1 domain-containing protein</fullName>
    </recommendedName>
</protein>
<accession>A0ABR0A5V0</accession>
<feature type="domain" description="AB hydrolase-1" evidence="3">
    <location>
        <begin position="23"/>
        <end position="109"/>
    </location>
</feature>
<comment type="caution">
    <text evidence="4">The sequence shown here is derived from an EMBL/GenBank/DDBJ whole genome shotgun (WGS) entry which is preliminary data.</text>
</comment>
<dbReference type="SUPFAM" id="SSF53474">
    <property type="entry name" value="alpha/beta-Hydrolases"/>
    <property type="match status" value="1"/>
</dbReference>
<reference evidence="4 5" key="1">
    <citation type="journal article" date="2023" name="Nucleic Acids Res.">
        <title>The hologenome of Daphnia magna reveals possible DNA methylation and microbiome-mediated evolution of the host genome.</title>
        <authorList>
            <person name="Chaturvedi A."/>
            <person name="Li X."/>
            <person name="Dhandapani V."/>
            <person name="Marshall H."/>
            <person name="Kissane S."/>
            <person name="Cuenca-Cambronero M."/>
            <person name="Asole G."/>
            <person name="Calvet F."/>
            <person name="Ruiz-Romero M."/>
            <person name="Marangio P."/>
            <person name="Guigo R."/>
            <person name="Rago D."/>
            <person name="Mirbahai L."/>
            <person name="Eastwood N."/>
            <person name="Colbourne J.K."/>
            <person name="Zhou J."/>
            <person name="Mallon E."/>
            <person name="Orsini L."/>
        </authorList>
    </citation>
    <scope>NUCLEOTIDE SEQUENCE [LARGE SCALE GENOMIC DNA]</scope>
    <source>
        <strain evidence="4">LRV0_1</strain>
    </source>
</reference>
<organism evidence="4 5">
    <name type="scientific">Daphnia magna</name>
    <dbReference type="NCBI Taxonomy" id="35525"/>
    <lineage>
        <taxon>Eukaryota</taxon>
        <taxon>Metazoa</taxon>
        <taxon>Ecdysozoa</taxon>
        <taxon>Arthropoda</taxon>
        <taxon>Crustacea</taxon>
        <taxon>Branchiopoda</taxon>
        <taxon>Diplostraca</taxon>
        <taxon>Cladocera</taxon>
        <taxon>Anomopoda</taxon>
        <taxon>Daphniidae</taxon>
        <taxon>Daphnia</taxon>
    </lineage>
</organism>
<dbReference type="Gene3D" id="3.40.50.1820">
    <property type="entry name" value="alpha/beta hydrolase"/>
    <property type="match status" value="1"/>
</dbReference>
<sequence length="135" mass="15483">MPRIHFIHAKPSKELMKNKKVLPLLLLHGWPGSFIEFTKIIPLLTRETEGYDFVFELVVPSLPGYRFSDPPRKPGLGPAEMGLIFDRLMKRLGYDKYYVQGGDWGSLIVISHHNYYAKAAQPIRYGTPSCQMPIH</sequence>
<keyword evidence="2" id="KW-0378">Hydrolase</keyword>
<dbReference type="Proteomes" id="UP001234178">
    <property type="component" value="Unassembled WGS sequence"/>
</dbReference>
<dbReference type="EMBL" id="JAOYFB010000036">
    <property type="protein sequence ID" value="KAK4020363.1"/>
    <property type="molecule type" value="Genomic_DNA"/>
</dbReference>
<dbReference type="InterPro" id="IPR029058">
    <property type="entry name" value="AB_hydrolase_fold"/>
</dbReference>
<evidence type="ECO:0000313" key="5">
    <source>
        <dbReference type="Proteomes" id="UP001234178"/>
    </source>
</evidence>
<evidence type="ECO:0000259" key="3">
    <source>
        <dbReference type="Pfam" id="PF00561"/>
    </source>
</evidence>
<dbReference type="PANTHER" id="PTHR21661">
    <property type="entry name" value="EPOXIDE HYDROLASE 1-RELATED"/>
    <property type="match status" value="1"/>
</dbReference>
<dbReference type="Pfam" id="PF00561">
    <property type="entry name" value="Abhydrolase_1"/>
    <property type="match status" value="1"/>
</dbReference>
<dbReference type="InterPro" id="IPR000073">
    <property type="entry name" value="AB_hydrolase_1"/>
</dbReference>
<keyword evidence="5" id="KW-1185">Reference proteome</keyword>
<gene>
    <name evidence="4" type="ORF">OUZ56_002348</name>
</gene>
<name>A0ABR0A5V0_9CRUS</name>
<dbReference type="PRINTS" id="PR00412">
    <property type="entry name" value="EPOXHYDRLASE"/>
</dbReference>
<evidence type="ECO:0000313" key="4">
    <source>
        <dbReference type="EMBL" id="KAK4020363.1"/>
    </source>
</evidence>
<dbReference type="PANTHER" id="PTHR21661:SF35">
    <property type="entry name" value="EPOXIDE HYDROLASE"/>
    <property type="match status" value="1"/>
</dbReference>
<dbReference type="InterPro" id="IPR000639">
    <property type="entry name" value="Epox_hydrolase-like"/>
</dbReference>